<name>A0ACC3SB14_9PEZI</name>
<keyword evidence="2" id="KW-1185">Reference proteome</keyword>
<evidence type="ECO:0000313" key="1">
    <source>
        <dbReference type="EMBL" id="KAK8205269.1"/>
    </source>
</evidence>
<comment type="caution">
    <text evidence="1">The sequence shown here is derived from an EMBL/GenBank/DDBJ whole genome shotgun (WGS) entry which is preliminary data.</text>
</comment>
<reference evidence="1" key="1">
    <citation type="submission" date="2024-02" db="EMBL/GenBank/DDBJ databases">
        <title>Metagenome Assembled Genome of Zalaria obscura JY119.</title>
        <authorList>
            <person name="Vighnesh L."/>
            <person name="Jagadeeshwari U."/>
            <person name="Venkata Ramana C."/>
            <person name="Sasikala C."/>
        </authorList>
    </citation>
    <scope>NUCLEOTIDE SEQUENCE</scope>
    <source>
        <strain evidence="1">JY119</strain>
    </source>
</reference>
<accession>A0ACC3SB14</accession>
<proteinExistence type="predicted"/>
<protein>
    <submittedName>
        <fullName evidence="1">Molecular chaperone</fullName>
    </submittedName>
</protein>
<dbReference type="Proteomes" id="UP001320706">
    <property type="component" value="Unassembled WGS sequence"/>
</dbReference>
<organism evidence="1 2">
    <name type="scientific">Zalaria obscura</name>
    <dbReference type="NCBI Taxonomy" id="2024903"/>
    <lineage>
        <taxon>Eukaryota</taxon>
        <taxon>Fungi</taxon>
        <taxon>Dikarya</taxon>
        <taxon>Ascomycota</taxon>
        <taxon>Pezizomycotina</taxon>
        <taxon>Dothideomycetes</taxon>
        <taxon>Dothideomycetidae</taxon>
        <taxon>Dothideales</taxon>
        <taxon>Zalariaceae</taxon>
        <taxon>Zalaria</taxon>
    </lineage>
</organism>
<sequence length="294" mass="33728">MISFLRIPSLPDIEELPNLGTLEVAPIRLVPRLFLLHKDRTMRSFRSSSLRDILRHAPRERRLQPPQTRPYTCIFCQQRPQPPTNPARLSPSSTRAISTTPTRSAASPPPQRESIAPQTHYEFFPTALPSGPPPAGHFSIDLKALKREFLQLQSKAHPDTAPHDRKRHAEALSARINEAYKTLANPLLRAQYLLQLRGIDVAEDETLKTEDPELLMEVLDAREAIEDAEREEDLLPMKETNEARIEESVRVLEEAFREDDVQRAKEEAVKLRYWINIKESIDAWERGKPVVLQH</sequence>
<evidence type="ECO:0000313" key="2">
    <source>
        <dbReference type="Proteomes" id="UP001320706"/>
    </source>
</evidence>
<gene>
    <name evidence="1" type="primary">JAC1</name>
    <name evidence="1" type="ORF">M8818_004981</name>
</gene>
<dbReference type="EMBL" id="JAMKPW020000025">
    <property type="protein sequence ID" value="KAK8205269.1"/>
    <property type="molecule type" value="Genomic_DNA"/>
</dbReference>